<feature type="region of interest" description="Disordered" evidence="1">
    <location>
        <begin position="179"/>
        <end position="198"/>
    </location>
</feature>
<gene>
    <name evidence="2" type="ORF">L0P79_00515</name>
</gene>
<reference evidence="2 3" key="1">
    <citation type="submission" date="2022-01" db="EMBL/GenBank/DDBJ databases">
        <title>Collection of gut derived symbiotic bacterial strains cultured from healthy donors.</title>
        <authorList>
            <person name="Lin H."/>
            <person name="Kohout C."/>
            <person name="Waligurski E."/>
            <person name="Pamer E.G."/>
        </authorList>
    </citation>
    <scope>NUCLEOTIDE SEQUENCE [LARGE SCALE GENOMIC DNA]</scope>
    <source>
        <strain evidence="2 3">DFI.3.7</strain>
    </source>
</reference>
<dbReference type="InterPro" id="IPR036388">
    <property type="entry name" value="WH-like_DNA-bd_sf"/>
</dbReference>
<dbReference type="Gene3D" id="1.10.10.10">
    <property type="entry name" value="Winged helix-like DNA-binding domain superfamily/Winged helix DNA-binding domain"/>
    <property type="match status" value="1"/>
</dbReference>
<dbReference type="Proteomes" id="UP001200313">
    <property type="component" value="Unassembled WGS sequence"/>
</dbReference>
<proteinExistence type="predicted"/>
<evidence type="ECO:0008006" key="4">
    <source>
        <dbReference type="Google" id="ProtNLM"/>
    </source>
</evidence>
<protein>
    <recommendedName>
        <fullName evidence="4">Helix-turn-helix domain-containing protein</fullName>
    </recommendedName>
</protein>
<evidence type="ECO:0000313" key="2">
    <source>
        <dbReference type="EMBL" id="MCG4525558.1"/>
    </source>
</evidence>
<sequence length="260" mass="29276">MLTNPNQRIVTVVGAKKSKDGKTYGTILRQAERVAVRLLDDGTAAFLLYVHFALHHDAHTFSFSPAALHRELNISKERCRTAFHRLIDAGFLVPKHDGSPYYTFYELPPCYENLYPDGWTSDETEQVSTAISMQTDIPPSSDIGTSKPIGAVTEPNRCPDTQVEGYPCAVVEDTPVNQDRNITTDNTLNKTNNKTENSMPAIKNTSVEKRHNHSPLDRYSYDKLVYDEAGEPDVERVNALYYIPPEGQGYRMVDDDDMPF</sequence>
<organism evidence="2 3">
    <name type="scientific">Intestinimonas massiliensis</name>
    <name type="common">ex Afouda et al. 2020</name>
    <dbReference type="NCBI Taxonomy" id="1673721"/>
    <lineage>
        <taxon>Bacteria</taxon>
        <taxon>Bacillati</taxon>
        <taxon>Bacillota</taxon>
        <taxon>Clostridia</taxon>
        <taxon>Eubacteriales</taxon>
        <taxon>Intestinimonas</taxon>
    </lineage>
</organism>
<comment type="caution">
    <text evidence="2">The sequence shown here is derived from an EMBL/GenBank/DDBJ whole genome shotgun (WGS) entry which is preliminary data.</text>
</comment>
<evidence type="ECO:0000313" key="3">
    <source>
        <dbReference type="Proteomes" id="UP001200313"/>
    </source>
</evidence>
<feature type="compositionally biased region" description="Low complexity" evidence="1">
    <location>
        <begin position="181"/>
        <end position="197"/>
    </location>
</feature>
<evidence type="ECO:0000256" key="1">
    <source>
        <dbReference type="SAM" id="MobiDB-lite"/>
    </source>
</evidence>
<keyword evidence="3" id="KW-1185">Reference proteome</keyword>
<dbReference type="RefSeq" id="WP_238072696.1">
    <property type="nucleotide sequence ID" value="NZ_JAKNJB010000001.1"/>
</dbReference>
<name>A0ABS9M442_9FIRM</name>
<accession>A0ABS9M442</accession>
<dbReference type="EMBL" id="JAKNJB010000001">
    <property type="protein sequence ID" value="MCG4525558.1"/>
    <property type="molecule type" value="Genomic_DNA"/>
</dbReference>